<evidence type="ECO:0000256" key="2">
    <source>
        <dbReference type="SAM" id="Phobius"/>
    </source>
</evidence>
<evidence type="ECO:0000259" key="3">
    <source>
        <dbReference type="Pfam" id="PF07835"/>
    </source>
</evidence>
<dbReference type="InterPro" id="IPR036596">
    <property type="entry name" value="Cyt-C_aa3_sf"/>
</dbReference>
<protein>
    <submittedName>
        <fullName evidence="4">Aa3-type cytochrome c oxidase subunit IV</fullName>
    </submittedName>
</protein>
<feature type="transmembrane region" description="Helical" evidence="2">
    <location>
        <begin position="30"/>
        <end position="55"/>
    </location>
</feature>
<keyword evidence="2" id="KW-1133">Transmembrane helix</keyword>
<organism evidence="4 5">
    <name type="scientific">Pelagibacterium flavum</name>
    <dbReference type="NCBI Taxonomy" id="2984530"/>
    <lineage>
        <taxon>Bacteria</taxon>
        <taxon>Pseudomonadati</taxon>
        <taxon>Pseudomonadota</taxon>
        <taxon>Alphaproteobacteria</taxon>
        <taxon>Hyphomicrobiales</taxon>
        <taxon>Devosiaceae</taxon>
        <taxon>Pelagibacterium</taxon>
    </lineage>
</organism>
<dbReference type="InterPro" id="IPR012422">
    <property type="entry name" value="Cyt_c_oxidase_su4_bac-aa3"/>
</dbReference>
<keyword evidence="5" id="KW-1185">Reference proteome</keyword>
<dbReference type="RefSeq" id="WP_264226586.1">
    <property type="nucleotide sequence ID" value="NZ_CP107716.1"/>
</dbReference>
<feature type="domain" description="Cytochrome c oxidase subunit IV bacterial aa3 type" evidence="3">
    <location>
        <begin position="20"/>
        <end position="55"/>
    </location>
</feature>
<keyword evidence="2" id="KW-0472">Membrane</keyword>
<dbReference type="Pfam" id="PF07835">
    <property type="entry name" value="COX4_pro_2"/>
    <property type="match status" value="1"/>
</dbReference>
<sequence length="57" mass="6510">MAEQQVATYSNKPISEKQKEKDFEEHTHTYAAFLSGAKWSVISTAAILVILYLIFVY</sequence>
<proteinExistence type="predicted"/>
<dbReference type="Proteomes" id="UP001163882">
    <property type="component" value="Chromosome"/>
</dbReference>
<feature type="region of interest" description="Disordered" evidence="1">
    <location>
        <begin position="1"/>
        <end position="20"/>
    </location>
</feature>
<gene>
    <name evidence="4" type="ORF">OF122_04270</name>
</gene>
<dbReference type="SUPFAM" id="SSF81469">
    <property type="entry name" value="Bacterial aa3 type cytochrome c oxidase subunit IV"/>
    <property type="match status" value="1"/>
</dbReference>
<dbReference type="EMBL" id="CP107716">
    <property type="protein sequence ID" value="UYQ72990.1"/>
    <property type="molecule type" value="Genomic_DNA"/>
</dbReference>
<evidence type="ECO:0000313" key="5">
    <source>
        <dbReference type="Proteomes" id="UP001163882"/>
    </source>
</evidence>
<evidence type="ECO:0000256" key="1">
    <source>
        <dbReference type="SAM" id="MobiDB-lite"/>
    </source>
</evidence>
<accession>A0ABY6IUY1</accession>
<dbReference type="Gene3D" id="1.20.5.160">
    <property type="entry name" value="Bacterial aa3 type cytochrome c oxidase subunit IV"/>
    <property type="match status" value="1"/>
</dbReference>
<evidence type="ECO:0000313" key="4">
    <source>
        <dbReference type="EMBL" id="UYQ72990.1"/>
    </source>
</evidence>
<name>A0ABY6IUY1_9HYPH</name>
<reference evidence="4" key="1">
    <citation type="submission" date="2022-10" db="EMBL/GenBank/DDBJ databases">
        <title>YIM 151497 complete genome.</title>
        <authorList>
            <person name="Chen X."/>
        </authorList>
    </citation>
    <scope>NUCLEOTIDE SEQUENCE</scope>
    <source>
        <strain evidence="4">YIM 151497</strain>
    </source>
</reference>
<feature type="compositionally biased region" description="Polar residues" evidence="1">
    <location>
        <begin position="1"/>
        <end position="13"/>
    </location>
</feature>
<keyword evidence="2" id="KW-0812">Transmembrane</keyword>